<protein>
    <submittedName>
        <fullName evidence="1">Uncharacterized protein</fullName>
    </submittedName>
</protein>
<dbReference type="Proteomes" id="UP000248857">
    <property type="component" value="Unassembled WGS sequence"/>
</dbReference>
<comment type="caution">
    <text evidence="1">The sequence shown here is derived from an EMBL/GenBank/DDBJ whole genome shotgun (WGS) entry which is preliminary data.</text>
</comment>
<evidence type="ECO:0000313" key="1">
    <source>
        <dbReference type="EMBL" id="PZD75532.1"/>
    </source>
</evidence>
<name>A0A2W1K089_9CYAN</name>
<proteinExistence type="predicted"/>
<dbReference type="EMBL" id="PQWO01000001">
    <property type="protein sequence ID" value="PZD75532.1"/>
    <property type="molecule type" value="Genomic_DNA"/>
</dbReference>
<reference evidence="1 2" key="1">
    <citation type="journal article" date="2018" name="Sci. Rep.">
        <title>A novel species of the marine cyanobacterium Acaryochloris with a unique pigment content and lifestyle.</title>
        <authorList>
            <person name="Partensky F."/>
            <person name="Six C."/>
            <person name="Ratin M."/>
            <person name="Garczarek L."/>
            <person name="Vaulot D."/>
            <person name="Probert I."/>
            <person name="Calteau A."/>
            <person name="Gourvil P."/>
            <person name="Marie D."/>
            <person name="Grebert T."/>
            <person name="Bouchier C."/>
            <person name="Le Panse S."/>
            <person name="Gachenot M."/>
            <person name="Rodriguez F."/>
            <person name="Garrido J.L."/>
        </authorList>
    </citation>
    <scope>NUCLEOTIDE SEQUENCE [LARGE SCALE GENOMIC DNA]</scope>
    <source>
        <strain evidence="1 2">RCC1774</strain>
    </source>
</reference>
<gene>
    <name evidence="1" type="ORF">C1752_00050</name>
</gene>
<organism evidence="1 2">
    <name type="scientific">Acaryochloris thomasi RCC1774</name>
    <dbReference type="NCBI Taxonomy" id="1764569"/>
    <lineage>
        <taxon>Bacteria</taxon>
        <taxon>Bacillati</taxon>
        <taxon>Cyanobacteriota</taxon>
        <taxon>Cyanophyceae</taxon>
        <taxon>Acaryochloridales</taxon>
        <taxon>Acaryochloridaceae</taxon>
        <taxon>Acaryochloris</taxon>
        <taxon>Acaryochloris thomasi</taxon>
    </lineage>
</organism>
<dbReference type="AlphaFoldDB" id="A0A2W1K089"/>
<dbReference type="RefSeq" id="WP_110984041.1">
    <property type="nucleotide sequence ID" value="NZ_CAWNWM010000001.1"/>
</dbReference>
<accession>A0A2W1K089</accession>
<sequence length="61" mass="6658">MQANSQFEDPPQPSNVSVANVLGTVIASLTLVTPLYVTAYYSAQETPLVPWFQQVAPYRAS</sequence>
<dbReference type="OrthoDB" id="495583at2"/>
<evidence type="ECO:0000313" key="2">
    <source>
        <dbReference type="Proteomes" id="UP000248857"/>
    </source>
</evidence>
<keyword evidence="2" id="KW-1185">Reference proteome</keyword>